<evidence type="ECO:0000256" key="6">
    <source>
        <dbReference type="RuleBase" id="RU003887"/>
    </source>
</evidence>
<evidence type="ECO:0000256" key="5">
    <source>
        <dbReference type="PROSITE-ProRule" id="PRU00182"/>
    </source>
</evidence>
<dbReference type="GO" id="GO:0000455">
    <property type="term" value="P:enzyme-directed rRNA pseudouridine synthesis"/>
    <property type="evidence" value="ECO:0007669"/>
    <property type="project" value="UniProtKB-ARBA"/>
</dbReference>
<proteinExistence type="inferred from homology"/>
<sequence length="237" mass="26421">MTTDATTRINKFICASGLCSRKAADVYVEQGVVLINGKQAILGDQVSDDDMVTVNGLEVKPLTADQVIFIALNKPVGVVCTAANEVKNNIIDFVDHKRRIFPVGRLDKDSQGLIFLTNRSDLVDKILGAGNKHEKEYLVTVNKEITDDFIIGMSNGVPMLGEVTKACQVVKESKYVFRITLVQGLNRQIRRMCRHHGYSVNKLERVRIMHINLDGLANGQWRDLSVTEMSSLYQALK</sequence>
<dbReference type="InterPro" id="IPR036986">
    <property type="entry name" value="S4_RNA-bd_sf"/>
</dbReference>
<dbReference type="Gene3D" id="3.10.290.10">
    <property type="entry name" value="RNA-binding S4 domain"/>
    <property type="match status" value="1"/>
</dbReference>
<dbReference type="AlphaFoldDB" id="A0A4R6XQ48"/>
<dbReference type="EMBL" id="SNZB01000003">
    <property type="protein sequence ID" value="TDR20529.1"/>
    <property type="molecule type" value="Genomic_DNA"/>
</dbReference>
<comment type="catalytic activity">
    <reaction evidence="3">
        <text>uridine(35) in tRNA(Tyr) = pseudouridine(35) in tRNA(Tyr)</text>
        <dbReference type="Rhea" id="RHEA:60556"/>
        <dbReference type="Rhea" id="RHEA-COMP:15607"/>
        <dbReference type="Rhea" id="RHEA-COMP:15608"/>
        <dbReference type="ChEBI" id="CHEBI:65314"/>
        <dbReference type="ChEBI" id="CHEBI:65315"/>
    </reaction>
</comment>
<dbReference type="NCBIfam" id="NF007784">
    <property type="entry name" value="PRK10475.1"/>
    <property type="match status" value="1"/>
</dbReference>
<dbReference type="OrthoDB" id="9807213at2"/>
<dbReference type="SMART" id="SM00363">
    <property type="entry name" value="S4"/>
    <property type="match status" value="1"/>
</dbReference>
<dbReference type="InterPro" id="IPR006145">
    <property type="entry name" value="PsdUridine_synth_RsuA/RluA"/>
</dbReference>
<name>A0A4R6XQ48_9GAMM</name>
<dbReference type="InterPro" id="IPR018496">
    <property type="entry name" value="PsdUridine_synth_RsuA/RluB_CS"/>
</dbReference>
<dbReference type="SUPFAM" id="SSF55174">
    <property type="entry name" value="Alpha-L RNA-binding motif"/>
    <property type="match status" value="1"/>
</dbReference>
<accession>A0A4R6XQ48</accession>
<gene>
    <name evidence="8" type="ORF">C8D91_1503</name>
</gene>
<dbReference type="PROSITE" id="PS50889">
    <property type="entry name" value="S4"/>
    <property type="match status" value="1"/>
</dbReference>
<comment type="catalytic activity">
    <reaction evidence="4">
        <text>uridine(2604) in 23S rRNA = pseudouridine(2604) in 23S rRNA</text>
        <dbReference type="Rhea" id="RHEA:38875"/>
        <dbReference type="Rhea" id="RHEA-COMP:10093"/>
        <dbReference type="Rhea" id="RHEA-COMP:10094"/>
        <dbReference type="ChEBI" id="CHEBI:65314"/>
        <dbReference type="ChEBI" id="CHEBI:65315"/>
        <dbReference type="EC" id="5.4.99.21"/>
    </reaction>
</comment>
<dbReference type="InterPro" id="IPR050343">
    <property type="entry name" value="RsuA_PseudoU_synthase"/>
</dbReference>
<evidence type="ECO:0000259" key="7">
    <source>
        <dbReference type="SMART" id="SM00363"/>
    </source>
</evidence>
<dbReference type="PROSITE" id="PS01149">
    <property type="entry name" value="PSI_RSU"/>
    <property type="match status" value="1"/>
</dbReference>
<evidence type="ECO:0000313" key="9">
    <source>
        <dbReference type="Proteomes" id="UP000295724"/>
    </source>
</evidence>
<dbReference type="Pfam" id="PF00849">
    <property type="entry name" value="PseudoU_synth_2"/>
    <property type="match status" value="1"/>
</dbReference>
<keyword evidence="2 6" id="KW-0413">Isomerase</keyword>
<feature type="domain" description="RNA-binding S4" evidence="7">
    <location>
        <begin position="7"/>
        <end position="68"/>
    </location>
</feature>
<dbReference type="Proteomes" id="UP000295724">
    <property type="component" value="Unassembled WGS sequence"/>
</dbReference>
<dbReference type="FunFam" id="3.30.70.1560:FF:000002">
    <property type="entry name" value="Pseudouridine synthase"/>
    <property type="match status" value="1"/>
</dbReference>
<dbReference type="CDD" id="cd00165">
    <property type="entry name" value="S4"/>
    <property type="match status" value="1"/>
</dbReference>
<dbReference type="PANTHER" id="PTHR47683:SF2">
    <property type="entry name" value="RNA-BINDING S4 DOMAIN-CONTAINING PROTEIN"/>
    <property type="match status" value="1"/>
</dbReference>
<dbReference type="Gene3D" id="3.30.70.1560">
    <property type="entry name" value="Alpha-L RNA-binding motif"/>
    <property type="match status" value="1"/>
</dbReference>
<dbReference type="Gene3D" id="3.30.70.580">
    <property type="entry name" value="Pseudouridine synthase I, catalytic domain, N-terminal subdomain"/>
    <property type="match status" value="1"/>
</dbReference>
<keyword evidence="9" id="KW-1185">Reference proteome</keyword>
<dbReference type="RefSeq" id="WP_099018370.1">
    <property type="nucleotide sequence ID" value="NZ_NIHB01000001.1"/>
</dbReference>
<evidence type="ECO:0000256" key="3">
    <source>
        <dbReference type="ARBA" id="ARBA00036390"/>
    </source>
</evidence>
<evidence type="ECO:0000256" key="2">
    <source>
        <dbReference type="ARBA" id="ARBA00023235"/>
    </source>
</evidence>
<comment type="similarity">
    <text evidence="1 6">Belongs to the pseudouridine synthase RsuA family.</text>
</comment>
<dbReference type="EC" id="5.4.99.-" evidence="6"/>
<dbReference type="GO" id="GO:0003723">
    <property type="term" value="F:RNA binding"/>
    <property type="evidence" value="ECO:0007669"/>
    <property type="project" value="UniProtKB-KW"/>
</dbReference>
<reference evidence="8 9" key="1">
    <citation type="submission" date="2019-03" db="EMBL/GenBank/DDBJ databases">
        <title>Genomic Encyclopedia of Type Strains, Phase IV (KMG-IV): sequencing the most valuable type-strain genomes for metagenomic binning, comparative biology and taxonomic classification.</title>
        <authorList>
            <person name="Goeker M."/>
        </authorList>
    </citation>
    <scope>NUCLEOTIDE SEQUENCE [LARGE SCALE GENOMIC DNA]</scope>
    <source>
        <strain evidence="8 9">DSM 25488</strain>
    </source>
</reference>
<protein>
    <recommendedName>
        <fullName evidence="6">Pseudouridine synthase</fullName>
        <ecNumber evidence="6">5.4.99.-</ecNumber>
    </recommendedName>
</protein>
<dbReference type="InterPro" id="IPR002942">
    <property type="entry name" value="S4_RNA-bd"/>
</dbReference>
<evidence type="ECO:0000313" key="8">
    <source>
        <dbReference type="EMBL" id="TDR20529.1"/>
    </source>
</evidence>
<dbReference type="InterPro" id="IPR020103">
    <property type="entry name" value="PsdUridine_synth_cat_dom_sf"/>
</dbReference>
<evidence type="ECO:0000256" key="4">
    <source>
        <dbReference type="ARBA" id="ARBA00036535"/>
    </source>
</evidence>
<dbReference type="InterPro" id="IPR000748">
    <property type="entry name" value="PsdUridine_synth_RsuA/RluB/E/F"/>
</dbReference>
<dbReference type="NCBIfam" id="TIGR00093">
    <property type="entry name" value="pseudouridine synthase"/>
    <property type="match status" value="1"/>
</dbReference>
<dbReference type="PANTHER" id="PTHR47683">
    <property type="entry name" value="PSEUDOURIDINE SYNTHASE FAMILY PROTEIN-RELATED"/>
    <property type="match status" value="1"/>
</dbReference>
<dbReference type="Pfam" id="PF01479">
    <property type="entry name" value="S4"/>
    <property type="match status" value="1"/>
</dbReference>
<dbReference type="InterPro" id="IPR042092">
    <property type="entry name" value="PsdUridine_s_RsuA/RluB/E/F_cat"/>
</dbReference>
<dbReference type="GO" id="GO:0160138">
    <property type="term" value="F:23S rRNA pseudouridine(2604) synthase activity"/>
    <property type="evidence" value="ECO:0007669"/>
    <property type="project" value="UniProtKB-EC"/>
</dbReference>
<dbReference type="SUPFAM" id="SSF55120">
    <property type="entry name" value="Pseudouridine synthase"/>
    <property type="match status" value="1"/>
</dbReference>
<organism evidence="8 9">
    <name type="scientific">Marinicella litoralis</name>
    <dbReference type="NCBI Taxonomy" id="644220"/>
    <lineage>
        <taxon>Bacteria</taxon>
        <taxon>Pseudomonadati</taxon>
        <taxon>Pseudomonadota</taxon>
        <taxon>Gammaproteobacteria</taxon>
        <taxon>Lysobacterales</taxon>
        <taxon>Marinicellaceae</taxon>
        <taxon>Marinicella</taxon>
    </lineage>
</organism>
<dbReference type="InterPro" id="IPR020094">
    <property type="entry name" value="TruA/RsuA/RluB/E/F_N"/>
</dbReference>
<comment type="caution">
    <text evidence="8">The sequence shown here is derived from an EMBL/GenBank/DDBJ whole genome shotgun (WGS) entry which is preliminary data.</text>
</comment>
<evidence type="ECO:0000256" key="1">
    <source>
        <dbReference type="ARBA" id="ARBA00008348"/>
    </source>
</evidence>
<keyword evidence="5" id="KW-0694">RNA-binding</keyword>